<keyword evidence="3" id="KW-0677">Repeat</keyword>
<dbReference type="HOGENOM" id="CLU_053233_0_0_1"/>
<organism evidence="7">
    <name type="scientific">Selaginella moellendorffii</name>
    <name type="common">Spikemoss</name>
    <dbReference type="NCBI Taxonomy" id="88036"/>
    <lineage>
        <taxon>Eukaryota</taxon>
        <taxon>Viridiplantae</taxon>
        <taxon>Streptophyta</taxon>
        <taxon>Embryophyta</taxon>
        <taxon>Tracheophyta</taxon>
        <taxon>Lycopodiopsida</taxon>
        <taxon>Selaginellales</taxon>
        <taxon>Selaginellaceae</taxon>
        <taxon>Selaginella</taxon>
    </lineage>
</organism>
<name>D8RKJ0_SELML</name>
<evidence type="ECO:0000256" key="3">
    <source>
        <dbReference type="ARBA" id="ARBA00022737"/>
    </source>
</evidence>
<dbReference type="GO" id="GO:0006364">
    <property type="term" value="P:rRNA processing"/>
    <property type="evidence" value="ECO:0007669"/>
    <property type="project" value="UniProtKB-KW"/>
</dbReference>
<dbReference type="InterPro" id="IPR012340">
    <property type="entry name" value="NA-bd_OB-fold"/>
</dbReference>
<keyword evidence="2" id="KW-0698">rRNA processing</keyword>
<reference evidence="6 7" key="1">
    <citation type="journal article" date="2011" name="Science">
        <title>The Selaginella genome identifies genetic changes associated with the evolution of vascular plants.</title>
        <authorList>
            <person name="Banks J.A."/>
            <person name="Nishiyama T."/>
            <person name="Hasebe M."/>
            <person name="Bowman J.L."/>
            <person name="Gribskov M."/>
            <person name="dePamphilis C."/>
            <person name="Albert V.A."/>
            <person name="Aono N."/>
            <person name="Aoyama T."/>
            <person name="Ambrose B.A."/>
            <person name="Ashton N.W."/>
            <person name="Axtell M.J."/>
            <person name="Barker E."/>
            <person name="Barker M.S."/>
            <person name="Bennetzen J.L."/>
            <person name="Bonawitz N.D."/>
            <person name="Chapple C."/>
            <person name="Cheng C."/>
            <person name="Correa L.G."/>
            <person name="Dacre M."/>
            <person name="DeBarry J."/>
            <person name="Dreyer I."/>
            <person name="Elias M."/>
            <person name="Engstrom E.M."/>
            <person name="Estelle M."/>
            <person name="Feng L."/>
            <person name="Finet C."/>
            <person name="Floyd S.K."/>
            <person name="Frommer W.B."/>
            <person name="Fujita T."/>
            <person name="Gramzow L."/>
            <person name="Gutensohn M."/>
            <person name="Harholt J."/>
            <person name="Hattori M."/>
            <person name="Heyl A."/>
            <person name="Hirai T."/>
            <person name="Hiwatashi Y."/>
            <person name="Ishikawa M."/>
            <person name="Iwata M."/>
            <person name="Karol K.G."/>
            <person name="Koehler B."/>
            <person name="Kolukisaoglu U."/>
            <person name="Kubo M."/>
            <person name="Kurata T."/>
            <person name="Lalonde S."/>
            <person name="Li K."/>
            <person name="Li Y."/>
            <person name="Litt A."/>
            <person name="Lyons E."/>
            <person name="Manning G."/>
            <person name="Maruyama T."/>
            <person name="Michael T.P."/>
            <person name="Mikami K."/>
            <person name="Miyazaki S."/>
            <person name="Morinaga S."/>
            <person name="Murata T."/>
            <person name="Mueller-Roeber B."/>
            <person name="Nelson D.R."/>
            <person name="Obara M."/>
            <person name="Oguri Y."/>
            <person name="Olmstead R.G."/>
            <person name="Onodera N."/>
            <person name="Petersen B.L."/>
            <person name="Pils B."/>
            <person name="Prigge M."/>
            <person name="Rensing S.A."/>
            <person name="Riano-Pachon D.M."/>
            <person name="Roberts A.W."/>
            <person name="Sato Y."/>
            <person name="Scheller H.V."/>
            <person name="Schulz B."/>
            <person name="Schulz C."/>
            <person name="Shakirov E.V."/>
            <person name="Shibagaki N."/>
            <person name="Shinohara N."/>
            <person name="Shippen D.E."/>
            <person name="Soerensen I."/>
            <person name="Sotooka R."/>
            <person name="Sugimoto N."/>
            <person name="Sugita M."/>
            <person name="Sumikawa N."/>
            <person name="Tanurdzic M."/>
            <person name="Theissen G."/>
            <person name="Ulvskov P."/>
            <person name="Wakazuki S."/>
            <person name="Weng J.K."/>
            <person name="Willats W.W."/>
            <person name="Wipf D."/>
            <person name="Wolf P.G."/>
            <person name="Yang L."/>
            <person name="Zimmer A.D."/>
            <person name="Zhu Q."/>
            <person name="Mitros T."/>
            <person name="Hellsten U."/>
            <person name="Loque D."/>
            <person name="Otillar R."/>
            <person name="Salamov A."/>
            <person name="Schmutz J."/>
            <person name="Shapiro H."/>
            <person name="Lindquist E."/>
            <person name="Lucas S."/>
            <person name="Rokhsar D."/>
            <person name="Grigoriev I.V."/>
        </authorList>
    </citation>
    <scope>NUCLEOTIDE SEQUENCE [LARGE SCALE GENOMIC DNA]</scope>
</reference>
<dbReference type="SUPFAM" id="SSF50249">
    <property type="entry name" value="Nucleic acid-binding proteins"/>
    <property type="match status" value="2"/>
</dbReference>
<dbReference type="InterPro" id="IPR057302">
    <property type="entry name" value="Rrp5_S1"/>
</dbReference>
<dbReference type="FunFam" id="2.40.50.140:FF:000155">
    <property type="entry name" value="rRNA biogenesis protein RRP5"/>
    <property type="match status" value="1"/>
</dbReference>
<dbReference type="Proteomes" id="UP000001514">
    <property type="component" value="Unassembled WGS sequence"/>
</dbReference>
<dbReference type="STRING" id="88036.D8RKJ0"/>
<dbReference type="PANTHER" id="PTHR23270">
    <property type="entry name" value="PROGRAMMED CELL DEATH PROTEIN 11 PRE-RRNA PROCESSING PROTEIN RRP5"/>
    <property type="match status" value="1"/>
</dbReference>
<dbReference type="EMBL" id="GL377582">
    <property type="protein sequence ID" value="EFJ27245.1"/>
    <property type="molecule type" value="Genomic_DNA"/>
</dbReference>
<keyword evidence="7" id="KW-1185">Reference proteome</keyword>
<sequence length="393" mass="44284">MGGDQCIHKRSQITQEIASWRLQRSIVLGLADKPCPMDSHCSLRGNVHITETVRAKILSKRKTSRKHRNAATLDLSLRPSELAGNDAACSVITFETVTIEQSDIRYVQEVKDNWAWLVLSPHLKGCLFILDTSDDPSELERFRALQSRGPVPVPYKKCEPRKVDLSLHPKTSDEQFKKGDLLDRRITRVFAGVGGHTVQGRWESFGKVHGFVKNVTEKGCFVVLAPSLEARIQLKNLSNSFVQNPAEMFPPGKVISGRILSIEPLSGHIEMSLTATTSQDSSGWKKFGCLCHVSEVSYDFIQDLSTLYKVSQWVQVKILKVDAETKRISLGMKASYLTPEDGIEPMEEEAINEEPSNTNVLMDNDEREEEDYLDLASKRFPQLCMSIHSQQRR</sequence>
<gene>
    <name evidence="6" type="ORF">SELMODRAFT_412245</name>
</gene>
<dbReference type="PROSITE" id="PS50126">
    <property type="entry name" value="S1"/>
    <property type="match status" value="2"/>
</dbReference>
<dbReference type="eggNOG" id="KOG1070">
    <property type="taxonomic scope" value="Eukaryota"/>
</dbReference>
<dbReference type="PANTHER" id="PTHR23270:SF10">
    <property type="entry name" value="PROTEIN RRP5 HOMOLOG"/>
    <property type="match status" value="1"/>
</dbReference>
<evidence type="ECO:0000313" key="6">
    <source>
        <dbReference type="EMBL" id="EFJ27245.1"/>
    </source>
</evidence>
<comment type="subcellular location">
    <subcellularLocation>
        <location evidence="1">Nucleus</location>
        <location evidence="1">Nucleolus</location>
    </subcellularLocation>
</comment>
<evidence type="ECO:0000256" key="4">
    <source>
        <dbReference type="ARBA" id="ARBA00023242"/>
    </source>
</evidence>
<feature type="domain" description="S1 motif" evidence="5">
    <location>
        <begin position="290"/>
        <end position="333"/>
    </location>
</feature>
<evidence type="ECO:0000256" key="2">
    <source>
        <dbReference type="ARBA" id="ARBA00022552"/>
    </source>
</evidence>
<evidence type="ECO:0000259" key="5">
    <source>
        <dbReference type="PROSITE" id="PS50126"/>
    </source>
</evidence>
<dbReference type="KEGG" id="smo:SELMODRAFT_412245"/>
<accession>D8RKJ0</accession>
<dbReference type="SMART" id="SM00316">
    <property type="entry name" value="S1"/>
    <property type="match status" value="2"/>
</dbReference>
<keyword evidence="4" id="KW-0539">Nucleus</keyword>
<dbReference type="InterPro" id="IPR045209">
    <property type="entry name" value="Rrp5"/>
</dbReference>
<dbReference type="GO" id="GO:0003676">
    <property type="term" value="F:nucleic acid binding"/>
    <property type="evidence" value="ECO:0007669"/>
    <property type="project" value="InterPro"/>
</dbReference>
<dbReference type="Gramene" id="EFJ27245">
    <property type="protein sequence ID" value="EFJ27245"/>
    <property type="gene ID" value="SELMODRAFT_412245"/>
</dbReference>
<dbReference type="Pfam" id="PF23459">
    <property type="entry name" value="S1_RRP5"/>
    <property type="match status" value="1"/>
</dbReference>
<dbReference type="InterPro" id="IPR003029">
    <property type="entry name" value="S1_domain"/>
</dbReference>
<dbReference type="InParanoid" id="D8RKJ0"/>
<evidence type="ECO:0000256" key="1">
    <source>
        <dbReference type="ARBA" id="ARBA00004604"/>
    </source>
</evidence>
<feature type="domain" description="S1 motif" evidence="5">
    <location>
        <begin position="195"/>
        <end position="274"/>
    </location>
</feature>
<dbReference type="Gene3D" id="2.40.50.140">
    <property type="entry name" value="Nucleic acid-binding proteins"/>
    <property type="match status" value="2"/>
</dbReference>
<dbReference type="Pfam" id="PF00575">
    <property type="entry name" value="S1"/>
    <property type="match status" value="1"/>
</dbReference>
<proteinExistence type="predicted"/>
<evidence type="ECO:0000313" key="7">
    <source>
        <dbReference type="Proteomes" id="UP000001514"/>
    </source>
</evidence>
<protein>
    <recommendedName>
        <fullName evidence="5">S1 motif domain-containing protein</fullName>
    </recommendedName>
</protein>
<dbReference type="AlphaFoldDB" id="D8RKJ0"/>
<dbReference type="GO" id="GO:0005730">
    <property type="term" value="C:nucleolus"/>
    <property type="evidence" value="ECO:0007669"/>
    <property type="project" value="UniProtKB-SubCell"/>
</dbReference>